<evidence type="ECO:0000259" key="8">
    <source>
        <dbReference type="Pfam" id="PF04049"/>
    </source>
</evidence>
<keyword evidence="2" id="KW-0677">Repeat</keyword>
<feature type="repeat" description="TPR" evidence="7">
    <location>
        <begin position="442"/>
        <end position="475"/>
    </location>
</feature>
<keyword evidence="3" id="KW-0498">Mitosis</keyword>
<dbReference type="SMART" id="SM00028">
    <property type="entry name" value="TPR"/>
    <property type="match status" value="4"/>
</dbReference>
<keyword evidence="5 7" id="KW-0802">TPR repeat</keyword>
<dbReference type="Pfam" id="PF00515">
    <property type="entry name" value="TPR_1"/>
    <property type="match status" value="1"/>
</dbReference>
<dbReference type="InterPro" id="IPR019734">
    <property type="entry name" value="TPR_rpt"/>
</dbReference>
<dbReference type="GO" id="GO:0016567">
    <property type="term" value="P:protein ubiquitination"/>
    <property type="evidence" value="ECO:0007669"/>
    <property type="project" value="TreeGrafter"/>
</dbReference>
<dbReference type="GO" id="GO:0031145">
    <property type="term" value="P:anaphase-promoting complex-dependent catabolic process"/>
    <property type="evidence" value="ECO:0007669"/>
    <property type="project" value="TreeGrafter"/>
</dbReference>
<evidence type="ECO:0000256" key="7">
    <source>
        <dbReference type="PROSITE-ProRule" id="PRU00339"/>
    </source>
</evidence>
<dbReference type="Proteomes" id="UP000094565">
    <property type="component" value="Chromosome 3"/>
</dbReference>
<sequence length="567" mass="66187">MDVKQYFHLSSMLRQNAVLLEELSFYQGSKWLLEAVNSMQQPSKEDQLMVMREAPHLLKFADESFSPSNEEELLLAYHETNKITLAKTYFDCKEYDRAAHVLKGCNSWKATFIKLYSMYIGGDKRKEEESDGILGQNNSNNNFYCNKNIPVIVKELETLEHHKLNSNSHLLCLYGIVLLENKNSTEGQEVLFKSLVLNPFNWSCWLELLSSFTSFSEATVYLNKFYKALQTSFEYRIMLLFFKVTVNQVFFQSSEEINSDLATLSAIFPCFSYLNAQKALIAYNMLDYNNAEVLFDQILLSDPLRLDDLDTYSNILYVMEKDSKLSFLAQFASKIDKFRPETCCIVANYYSLKFEHEKAIMYYKRALTLNKNCLSAWTLMGHEFVELKNSHAAIESYRRAVDTNNKDFRAWYGLGQAYEVLDMHLYSLYYYQRACSLKPLDKRMWQAIGNCYEKLGETKESIKCYQKALKISTVVDTQLLYKIGTLYETLNDVKTTYNYMKLCFEEEYNQEVTEDTSRAKLWLARYESQQGNWSFSYKLASDISYGNSNIIEEARALAREARLKLDR</sequence>
<evidence type="ECO:0000256" key="5">
    <source>
        <dbReference type="ARBA" id="ARBA00022803"/>
    </source>
</evidence>
<name>A0A1B2JF78_PICPA</name>
<dbReference type="GO" id="GO:0045842">
    <property type="term" value="P:positive regulation of mitotic metaphase/anaphase transition"/>
    <property type="evidence" value="ECO:0007669"/>
    <property type="project" value="TreeGrafter"/>
</dbReference>
<dbReference type="PANTHER" id="PTHR12558:SF10">
    <property type="entry name" value="CELL DIVISION CYCLE PROTEIN 23 HOMOLOG"/>
    <property type="match status" value="1"/>
</dbReference>
<dbReference type="Pfam" id="PF04049">
    <property type="entry name" value="ANAPC8"/>
    <property type="match status" value="1"/>
</dbReference>
<dbReference type="PANTHER" id="PTHR12558">
    <property type="entry name" value="CELL DIVISION CYCLE 16,23,27"/>
    <property type="match status" value="1"/>
</dbReference>
<proteinExistence type="predicted"/>
<dbReference type="Gene3D" id="1.25.40.10">
    <property type="entry name" value="Tetratricopeptide repeat domain"/>
    <property type="match status" value="2"/>
</dbReference>
<evidence type="ECO:0000313" key="10">
    <source>
        <dbReference type="Proteomes" id="UP000094565"/>
    </source>
</evidence>
<gene>
    <name evidence="9" type="primary">CDC23</name>
    <name evidence="9" type="ORF">ATY40_BA7503419</name>
</gene>
<dbReference type="OrthoDB" id="10262026at2759"/>
<dbReference type="EMBL" id="CP014586">
    <property type="protein sequence ID" value="ANZ76643.1"/>
    <property type="molecule type" value="Genomic_DNA"/>
</dbReference>
<dbReference type="Pfam" id="PF13414">
    <property type="entry name" value="TPR_11"/>
    <property type="match status" value="1"/>
</dbReference>
<keyword evidence="10" id="KW-1185">Reference proteome</keyword>
<accession>A0A1B2JF78</accession>
<dbReference type="SUPFAM" id="SSF48452">
    <property type="entry name" value="TPR-like"/>
    <property type="match status" value="1"/>
</dbReference>
<dbReference type="PROSITE" id="PS50005">
    <property type="entry name" value="TPR"/>
    <property type="match status" value="3"/>
</dbReference>
<reference evidence="9 10" key="1">
    <citation type="submission" date="2016-02" db="EMBL/GenBank/DDBJ databases">
        <title>Comparative genomic and transcriptomic foundation for Pichia pastoris.</title>
        <authorList>
            <person name="Love K.R."/>
            <person name="Shah K.A."/>
            <person name="Whittaker C.A."/>
            <person name="Wu J."/>
            <person name="Bartlett M.C."/>
            <person name="Ma D."/>
            <person name="Leeson R.L."/>
            <person name="Priest M."/>
            <person name="Young S.K."/>
            <person name="Love J.C."/>
        </authorList>
    </citation>
    <scope>NUCLEOTIDE SEQUENCE [LARGE SCALE GENOMIC DNA]</scope>
    <source>
        <strain evidence="9 10">ATCC 28485</strain>
    </source>
</reference>
<dbReference type="InterPro" id="IPR007192">
    <property type="entry name" value="APC8"/>
</dbReference>
<feature type="repeat" description="TPR" evidence="7">
    <location>
        <begin position="408"/>
        <end position="441"/>
    </location>
</feature>
<feature type="repeat" description="TPR" evidence="7">
    <location>
        <begin position="374"/>
        <end position="407"/>
    </location>
</feature>
<dbReference type="Pfam" id="PF13181">
    <property type="entry name" value="TPR_8"/>
    <property type="match status" value="1"/>
</dbReference>
<keyword evidence="4" id="KW-0833">Ubl conjugation pathway</keyword>
<evidence type="ECO:0000256" key="1">
    <source>
        <dbReference type="ARBA" id="ARBA00022618"/>
    </source>
</evidence>
<dbReference type="GO" id="GO:0051301">
    <property type="term" value="P:cell division"/>
    <property type="evidence" value="ECO:0007669"/>
    <property type="project" value="UniProtKB-KW"/>
</dbReference>
<dbReference type="GO" id="GO:0005680">
    <property type="term" value="C:anaphase-promoting complex"/>
    <property type="evidence" value="ECO:0007669"/>
    <property type="project" value="InterPro"/>
</dbReference>
<protein>
    <submittedName>
        <fullName evidence="9">BA75_03419T0</fullName>
    </submittedName>
</protein>
<keyword evidence="6" id="KW-0131">Cell cycle</keyword>
<evidence type="ECO:0000256" key="4">
    <source>
        <dbReference type="ARBA" id="ARBA00022786"/>
    </source>
</evidence>
<dbReference type="AlphaFoldDB" id="A0A1B2JF78"/>
<keyword evidence="1" id="KW-0132">Cell division</keyword>
<dbReference type="InterPro" id="IPR011990">
    <property type="entry name" value="TPR-like_helical_dom_sf"/>
</dbReference>
<organism evidence="9 10">
    <name type="scientific">Komagataella pastoris</name>
    <name type="common">Yeast</name>
    <name type="synonym">Pichia pastoris</name>
    <dbReference type="NCBI Taxonomy" id="4922"/>
    <lineage>
        <taxon>Eukaryota</taxon>
        <taxon>Fungi</taxon>
        <taxon>Dikarya</taxon>
        <taxon>Ascomycota</taxon>
        <taxon>Saccharomycotina</taxon>
        <taxon>Pichiomycetes</taxon>
        <taxon>Pichiales</taxon>
        <taxon>Pichiaceae</taxon>
        <taxon>Komagataella</taxon>
    </lineage>
</organism>
<evidence type="ECO:0000256" key="6">
    <source>
        <dbReference type="ARBA" id="ARBA00023306"/>
    </source>
</evidence>
<evidence type="ECO:0000256" key="2">
    <source>
        <dbReference type="ARBA" id="ARBA00022737"/>
    </source>
</evidence>
<evidence type="ECO:0000313" key="9">
    <source>
        <dbReference type="EMBL" id="ANZ76643.1"/>
    </source>
</evidence>
<feature type="domain" description="Cdc23" evidence="8">
    <location>
        <begin position="9"/>
        <end position="279"/>
    </location>
</feature>
<evidence type="ECO:0000256" key="3">
    <source>
        <dbReference type="ARBA" id="ARBA00022776"/>
    </source>
</evidence>